<dbReference type="InterPro" id="IPR018490">
    <property type="entry name" value="cNMP-bd_dom_sf"/>
</dbReference>
<evidence type="ECO:0000313" key="6">
    <source>
        <dbReference type="EMBL" id="MBE9399304.1"/>
    </source>
</evidence>
<keyword evidence="2" id="KW-0238">DNA-binding</keyword>
<dbReference type="EMBL" id="JADEYS010000025">
    <property type="protein sequence ID" value="MBE9399304.1"/>
    <property type="molecule type" value="Genomic_DNA"/>
</dbReference>
<dbReference type="SUPFAM" id="SSF46785">
    <property type="entry name" value="Winged helix' DNA-binding domain"/>
    <property type="match status" value="1"/>
</dbReference>
<reference evidence="6" key="1">
    <citation type="submission" date="2020-10" db="EMBL/GenBank/DDBJ databases">
        <title>Bacterium isolated from coastal waters sediment.</title>
        <authorList>
            <person name="Chen R.-J."/>
            <person name="Lu D.-C."/>
            <person name="Zhu K.-L."/>
            <person name="Du Z.-J."/>
        </authorList>
    </citation>
    <scope>NUCLEOTIDE SEQUENCE</scope>
    <source>
        <strain evidence="6">N1Y112</strain>
    </source>
</reference>
<keyword evidence="1" id="KW-0805">Transcription regulation</keyword>
<protein>
    <submittedName>
        <fullName evidence="6">Crp/Fnr family transcriptional regulator</fullName>
    </submittedName>
</protein>
<comment type="caution">
    <text evidence="6">The sequence shown here is derived from an EMBL/GenBank/DDBJ whole genome shotgun (WGS) entry which is preliminary data.</text>
</comment>
<keyword evidence="7" id="KW-1185">Reference proteome</keyword>
<dbReference type="PANTHER" id="PTHR24567">
    <property type="entry name" value="CRP FAMILY TRANSCRIPTIONAL REGULATORY PROTEIN"/>
    <property type="match status" value="1"/>
</dbReference>
<dbReference type="GO" id="GO:0005829">
    <property type="term" value="C:cytosol"/>
    <property type="evidence" value="ECO:0007669"/>
    <property type="project" value="TreeGrafter"/>
</dbReference>
<evidence type="ECO:0000256" key="3">
    <source>
        <dbReference type="ARBA" id="ARBA00023163"/>
    </source>
</evidence>
<accession>A0A8J7FH23</accession>
<dbReference type="InterPro" id="IPR036390">
    <property type="entry name" value="WH_DNA-bd_sf"/>
</dbReference>
<dbReference type="InterPro" id="IPR036388">
    <property type="entry name" value="WH-like_DNA-bd_sf"/>
</dbReference>
<feature type="domain" description="Cyclic nucleotide-binding" evidence="4">
    <location>
        <begin position="23"/>
        <end position="132"/>
    </location>
</feature>
<evidence type="ECO:0000256" key="1">
    <source>
        <dbReference type="ARBA" id="ARBA00023015"/>
    </source>
</evidence>
<dbReference type="CDD" id="cd00038">
    <property type="entry name" value="CAP_ED"/>
    <property type="match status" value="1"/>
</dbReference>
<dbReference type="PANTHER" id="PTHR24567:SF68">
    <property type="entry name" value="DNA-BINDING TRANSCRIPTIONAL DUAL REGULATOR CRP"/>
    <property type="match status" value="1"/>
</dbReference>
<evidence type="ECO:0000256" key="2">
    <source>
        <dbReference type="ARBA" id="ARBA00023125"/>
    </source>
</evidence>
<keyword evidence="3" id="KW-0804">Transcription</keyword>
<evidence type="ECO:0000259" key="5">
    <source>
        <dbReference type="PROSITE" id="PS51063"/>
    </source>
</evidence>
<dbReference type="GO" id="GO:0003677">
    <property type="term" value="F:DNA binding"/>
    <property type="evidence" value="ECO:0007669"/>
    <property type="project" value="UniProtKB-KW"/>
</dbReference>
<dbReference type="PROSITE" id="PS51063">
    <property type="entry name" value="HTH_CRP_2"/>
    <property type="match status" value="1"/>
</dbReference>
<dbReference type="SMART" id="SM00100">
    <property type="entry name" value="cNMP"/>
    <property type="match status" value="1"/>
</dbReference>
<dbReference type="Proteomes" id="UP000640333">
    <property type="component" value="Unassembled WGS sequence"/>
</dbReference>
<dbReference type="Gene3D" id="2.60.120.10">
    <property type="entry name" value="Jelly Rolls"/>
    <property type="match status" value="1"/>
</dbReference>
<dbReference type="PROSITE" id="PS50042">
    <property type="entry name" value="CNMP_BINDING_3"/>
    <property type="match status" value="1"/>
</dbReference>
<dbReference type="AlphaFoldDB" id="A0A8J7FH23"/>
<dbReference type="RefSeq" id="WP_193955001.1">
    <property type="nucleotide sequence ID" value="NZ_JADEYS010000025.1"/>
</dbReference>
<name>A0A8J7FH23_9GAMM</name>
<evidence type="ECO:0000259" key="4">
    <source>
        <dbReference type="PROSITE" id="PS50042"/>
    </source>
</evidence>
<feature type="domain" description="HTH crp-type" evidence="5">
    <location>
        <begin position="158"/>
        <end position="227"/>
    </location>
</feature>
<dbReference type="InterPro" id="IPR050397">
    <property type="entry name" value="Env_Response_Regulators"/>
</dbReference>
<dbReference type="Pfam" id="PF00027">
    <property type="entry name" value="cNMP_binding"/>
    <property type="match status" value="1"/>
</dbReference>
<dbReference type="SUPFAM" id="SSF51206">
    <property type="entry name" value="cAMP-binding domain-like"/>
    <property type="match status" value="1"/>
</dbReference>
<dbReference type="Gene3D" id="1.10.10.10">
    <property type="entry name" value="Winged helix-like DNA-binding domain superfamily/Winged helix DNA-binding domain"/>
    <property type="match status" value="1"/>
</dbReference>
<sequence length="234" mass="26113">MNKIGDKETMMAEALRQIRQHTLLAALNDEQFHALTSHSRLIDLKADQTLFQQDGEAERFFIVLQGSIKLFRLTSEGREIVMNVLTPDNAVGEAAMFMAEHHYPVNASAIEHSQVISLSSNIYQRLLRDSSESCFGVLAAMACRLQNSMAEIETLTLQSASHRVIRFLLSLVKGDDERVEVKLPVAKQLIAARLAMQPETFSRVMRDFKSRGLLEVDGCHLTILSVTGLKGLMG</sequence>
<dbReference type="Pfam" id="PF13545">
    <property type="entry name" value="HTH_Crp_2"/>
    <property type="match status" value="1"/>
</dbReference>
<dbReference type="GO" id="GO:0003700">
    <property type="term" value="F:DNA-binding transcription factor activity"/>
    <property type="evidence" value="ECO:0007669"/>
    <property type="project" value="TreeGrafter"/>
</dbReference>
<organism evidence="6 7">
    <name type="scientific">Pontibacterium sinense</name>
    <dbReference type="NCBI Taxonomy" id="2781979"/>
    <lineage>
        <taxon>Bacteria</taxon>
        <taxon>Pseudomonadati</taxon>
        <taxon>Pseudomonadota</taxon>
        <taxon>Gammaproteobacteria</taxon>
        <taxon>Oceanospirillales</taxon>
        <taxon>Oceanospirillaceae</taxon>
        <taxon>Pontibacterium</taxon>
    </lineage>
</organism>
<proteinExistence type="predicted"/>
<dbReference type="InterPro" id="IPR012318">
    <property type="entry name" value="HTH_CRP"/>
</dbReference>
<gene>
    <name evidence="6" type="ORF">IOQ59_18745</name>
</gene>
<dbReference type="InterPro" id="IPR000595">
    <property type="entry name" value="cNMP-bd_dom"/>
</dbReference>
<dbReference type="InterPro" id="IPR014710">
    <property type="entry name" value="RmlC-like_jellyroll"/>
</dbReference>
<dbReference type="SMART" id="SM00419">
    <property type="entry name" value="HTH_CRP"/>
    <property type="match status" value="1"/>
</dbReference>
<evidence type="ECO:0000313" key="7">
    <source>
        <dbReference type="Proteomes" id="UP000640333"/>
    </source>
</evidence>